<dbReference type="GO" id="GO:0005886">
    <property type="term" value="C:plasma membrane"/>
    <property type="evidence" value="ECO:0007669"/>
    <property type="project" value="TreeGrafter"/>
</dbReference>
<comment type="subcellular location">
    <subcellularLocation>
        <location evidence="1">Membrane</location>
        <topology evidence="1">Multi-pass membrane protein</topology>
    </subcellularLocation>
</comment>
<keyword evidence="7" id="KW-1185">Reference proteome</keyword>
<feature type="transmembrane region" description="Helical" evidence="6">
    <location>
        <begin position="79"/>
        <end position="98"/>
    </location>
</feature>
<dbReference type="Pfam" id="PF02535">
    <property type="entry name" value="Zip"/>
    <property type="match status" value="1"/>
</dbReference>
<name>A0A914XEK4_9BILA</name>
<dbReference type="GO" id="GO:0030003">
    <property type="term" value="P:intracellular monoatomic cation homeostasis"/>
    <property type="evidence" value="ECO:0007669"/>
    <property type="project" value="TreeGrafter"/>
</dbReference>
<dbReference type="GO" id="GO:0140410">
    <property type="term" value="F:monoatomic cation:bicarbonate symporter activity"/>
    <property type="evidence" value="ECO:0007669"/>
    <property type="project" value="TreeGrafter"/>
</dbReference>
<evidence type="ECO:0000256" key="4">
    <source>
        <dbReference type="ARBA" id="ARBA00022989"/>
    </source>
</evidence>
<accession>A0A914XEK4</accession>
<keyword evidence="4 6" id="KW-1133">Transmembrane helix</keyword>
<evidence type="ECO:0000313" key="7">
    <source>
        <dbReference type="Proteomes" id="UP000887566"/>
    </source>
</evidence>
<keyword evidence="3 6" id="KW-0812">Transmembrane</keyword>
<dbReference type="WBParaSite" id="PSAMB.scaffold767size41656.g8604.t1">
    <property type="protein sequence ID" value="PSAMB.scaffold767size41656.g8604.t1"/>
    <property type="gene ID" value="PSAMB.scaffold767size41656.g8604"/>
</dbReference>
<dbReference type="AlphaFoldDB" id="A0A914XEK4"/>
<dbReference type="InterPro" id="IPR050799">
    <property type="entry name" value="ZIP_Transporter"/>
</dbReference>
<feature type="transmembrane region" description="Helical" evidence="6">
    <location>
        <begin position="46"/>
        <end position="67"/>
    </location>
</feature>
<dbReference type="PANTHER" id="PTHR12191:SF32">
    <property type="entry name" value="ZRT (ZRT), IRT- (IRT-) LIKE PROTEIN TRANSPORTER"/>
    <property type="match status" value="1"/>
</dbReference>
<evidence type="ECO:0000313" key="8">
    <source>
        <dbReference type="WBParaSite" id="PSAMB.scaffold767size41656.g8604.t1"/>
    </source>
</evidence>
<evidence type="ECO:0000256" key="1">
    <source>
        <dbReference type="ARBA" id="ARBA00004141"/>
    </source>
</evidence>
<dbReference type="GO" id="GO:0071578">
    <property type="term" value="P:zinc ion import across plasma membrane"/>
    <property type="evidence" value="ECO:0007669"/>
    <property type="project" value="TreeGrafter"/>
</dbReference>
<dbReference type="InterPro" id="IPR003689">
    <property type="entry name" value="ZIP"/>
</dbReference>
<comment type="similarity">
    <text evidence="2">Belongs to the ZIP transporter (TC 2.A.5) family.</text>
</comment>
<evidence type="ECO:0000256" key="6">
    <source>
        <dbReference type="SAM" id="Phobius"/>
    </source>
</evidence>
<feature type="transmembrane region" description="Helical" evidence="6">
    <location>
        <begin position="310"/>
        <end position="329"/>
    </location>
</feature>
<keyword evidence="5 6" id="KW-0472">Membrane</keyword>
<feature type="transmembrane region" description="Helical" evidence="6">
    <location>
        <begin position="118"/>
        <end position="138"/>
    </location>
</feature>
<dbReference type="Proteomes" id="UP000887566">
    <property type="component" value="Unplaced"/>
</dbReference>
<feature type="transmembrane region" description="Helical" evidence="6">
    <location>
        <begin position="350"/>
        <end position="370"/>
    </location>
</feature>
<evidence type="ECO:0000256" key="5">
    <source>
        <dbReference type="ARBA" id="ARBA00023136"/>
    </source>
</evidence>
<reference evidence="8" key="1">
    <citation type="submission" date="2022-11" db="UniProtKB">
        <authorList>
            <consortium name="WormBaseParasite"/>
        </authorList>
    </citation>
    <scope>IDENTIFICATION</scope>
</reference>
<dbReference type="GO" id="GO:0005385">
    <property type="term" value="F:zinc ion transmembrane transporter activity"/>
    <property type="evidence" value="ECO:0007669"/>
    <property type="project" value="TreeGrafter"/>
</dbReference>
<proteinExistence type="inferred from homology"/>
<feature type="transmembrane region" description="Helical" evidence="6">
    <location>
        <begin position="280"/>
        <end position="298"/>
    </location>
</feature>
<evidence type="ECO:0000256" key="2">
    <source>
        <dbReference type="ARBA" id="ARBA00006939"/>
    </source>
</evidence>
<evidence type="ECO:0000256" key="3">
    <source>
        <dbReference type="ARBA" id="ARBA00022692"/>
    </source>
</evidence>
<dbReference type="PANTHER" id="PTHR12191">
    <property type="entry name" value="SOLUTE CARRIER FAMILY 39"/>
    <property type="match status" value="1"/>
</dbReference>
<sequence length="376" mass="41303">MDPELSTDGMEFADLLQNLTDTLDIMPAFAENVTLARIRPEAWQKWGIGLAIITACSFSAPTAILFLSFISKNTFSRIINFLIALGVGALSGSALFILLPSAFHVEELASQDYVYKSWMTLGGIYMLFVIDKLLKFFFEIRKMQKAKRKIQGQNNLEQVVVHVIDSADKNDTPPPNPAFSEIPSLLDADPEVILTPQILAAKKMSDDDDESAEIKSVAFMLLLGSWINNFMDGLSIGAAFTESFIRGLSLGIAVFLQQFPQELASLAIIISSGLGLKKALLLNLIQTVLSYIGFITGVLLDNVNEGYDDIIFAISAGMYLYICLSTLIPEMSAKVLDDMQGNRKESILTNVLHLLGIAIGLVFMFLMALYGGDIQF</sequence>
<protein>
    <submittedName>
        <fullName evidence="8">Uncharacterized protein</fullName>
    </submittedName>
</protein>
<organism evidence="7 8">
    <name type="scientific">Plectus sambesii</name>
    <dbReference type="NCBI Taxonomy" id="2011161"/>
    <lineage>
        <taxon>Eukaryota</taxon>
        <taxon>Metazoa</taxon>
        <taxon>Ecdysozoa</taxon>
        <taxon>Nematoda</taxon>
        <taxon>Chromadorea</taxon>
        <taxon>Plectida</taxon>
        <taxon>Plectina</taxon>
        <taxon>Plectoidea</taxon>
        <taxon>Plectidae</taxon>
        <taxon>Plectus</taxon>
    </lineage>
</organism>